<sequence>MAASQQDELEDVLTDDAFDAEKQFLASVKAIRLEKKSLYDRLRSVVEDSCFVERVTKHYKVPLVCNERCGRWYCPDPSSIAASAYFKSTDGHMHQWGFSMRRLNLHLLKLIVQHGSIMIVDSTRRGKRMPDALSKTIPIWAAVLNRCRFLVDKLDAFDVELQTPEVMVSDSENDMIASQIDGWAHSLLETGVDLALLRQLDKPLRPLWVTQADPFPDLSTDAYNMILVTASKCVPDGIERVFGYTYHQGGADDEELWSQKLSPAAFWQHKEDIL</sequence>
<dbReference type="OMA" id="FHSNCYF"/>
<dbReference type="InterPro" id="IPR007306">
    <property type="entry name" value="Rit1"/>
</dbReference>
<dbReference type="OrthoDB" id="45256at2759"/>
<evidence type="ECO:0000313" key="3">
    <source>
        <dbReference type="Proteomes" id="UP000193685"/>
    </source>
</evidence>
<name>A0A1Y2FUC8_PROLT</name>
<feature type="non-terminal residue" evidence="2">
    <location>
        <position position="274"/>
    </location>
</feature>
<dbReference type="GO" id="GO:0019988">
    <property type="term" value="P:charged-tRNA amino acid modification"/>
    <property type="evidence" value="ECO:0007669"/>
    <property type="project" value="InterPro"/>
</dbReference>
<reference evidence="2 3" key="1">
    <citation type="submission" date="2016-07" db="EMBL/GenBank/DDBJ databases">
        <title>Pervasive Adenine N6-methylation of Active Genes in Fungi.</title>
        <authorList>
            <consortium name="DOE Joint Genome Institute"/>
            <person name="Mondo S.J."/>
            <person name="Dannebaum R.O."/>
            <person name="Kuo R.C."/>
            <person name="Labutti K."/>
            <person name="Haridas S."/>
            <person name="Kuo A."/>
            <person name="Salamov A."/>
            <person name="Ahrendt S.R."/>
            <person name="Lipzen A."/>
            <person name="Sullivan W."/>
            <person name="Andreopoulos W.B."/>
            <person name="Clum A."/>
            <person name="Lindquist E."/>
            <person name="Daum C."/>
            <person name="Ramamoorthy G.K."/>
            <person name="Gryganskyi A."/>
            <person name="Culley D."/>
            <person name="Magnuson J.K."/>
            <person name="James T.Y."/>
            <person name="O'Malley M.A."/>
            <person name="Stajich J.E."/>
            <person name="Spatafora J.W."/>
            <person name="Visel A."/>
            <person name="Grigoriev I.V."/>
        </authorList>
    </citation>
    <scope>NUCLEOTIDE SEQUENCE [LARGE SCALE GENOMIC DNA]</scope>
    <source>
        <strain evidence="2 3">12-1054</strain>
    </source>
</reference>
<dbReference type="RefSeq" id="XP_040728097.1">
    <property type="nucleotide sequence ID" value="XM_040867455.1"/>
</dbReference>
<dbReference type="AlphaFoldDB" id="A0A1Y2FUC8"/>
<dbReference type="STRING" id="56484.A0A1Y2FUC8"/>
<organism evidence="2 3">
    <name type="scientific">Protomyces lactucae-debilis</name>
    <dbReference type="NCBI Taxonomy" id="2754530"/>
    <lineage>
        <taxon>Eukaryota</taxon>
        <taxon>Fungi</taxon>
        <taxon>Dikarya</taxon>
        <taxon>Ascomycota</taxon>
        <taxon>Taphrinomycotina</taxon>
        <taxon>Taphrinomycetes</taxon>
        <taxon>Taphrinales</taxon>
        <taxon>Protomycetaceae</taxon>
        <taxon>Protomyces</taxon>
    </lineage>
</organism>
<protein>
    <submittedName>
        <fullName evidence="2">tRNA A64-2'-O-ribosylphosphate transferase</fullName>
    </submittedName>
</protein>
<dbReference type="EMBL" id="MCFI01000001">
    <property type="protein sequence ID" value="ORY87602.1"/>
    <property type="molecule type" value="Genomic_DNA"/>
</dbReference>
<evidence type="ECO:0000259" key="1">
    <source>
        <dbReference type="Pfam" id="PF17184"/>
    </source>
</evidence>
<dbReference type="GO" id="GO:0005737">
    <property type="term" value="C:cytoplasm"/>
    <property type="evidence" value="ECO:0007669"/>
    <property type="project" value="TreeGrafter"/>
</dbReference>
<evidence type="ECO:0000313" key="2">
    <source>
        <dbReference type="EMBL" id="ORY87602.1"/>
    </source>
</evidence>
<dbReference type="PANTHER" id="PTHR31811:SF0">
    <property type="entry name" value="TRNA A64-2'-O-RIBOSYLPHOSPHATE TRANSFERASE"/>
    <property type="match status" value="1"/>
</dbReference>
<dbReference type="PANTHER" id="PTHR31811">
    <property type="entry name" value="TRNA A64-2'-O-RIBOSYLPHOSPHATE TRANSFERASE"/>
    <property type="match status" value="1"/>
</dbReference>
<dbReference type="GeneID" id="63784054"/>
<feature type="domain" description="Rit1 N-terminal" evidence="1">
    <location>
        <begin position="32"/>
        <end position="273"/>
    </location>
</feature>
<keyword evidence="2" id="KW-0808">Transferase</keyword>
<dbReference type="GO" id="GO:0043399">
    <property type="term" value="F:tRNA adenosine(64)-2'-O-ribosylphosphate transferase activity"/>
    <property type="evidence" value="ECO:0007669"/>
    <property type="project" value="InterPro"/>
</dbReference>
<dbReference type="Proteomes" id="UP000193685">
    <property type="component" value="Unassembled WGS sequence"/>
</dbReference>
<gene>
    <name evidence="2" type="ORF">BCR37DRAFT_342819</name>
</gene>
<comment type="caution">
    <text evidence="2">The sequence shown here is derived from an EMBL/GenBank/DDBJ whole genome shotgun (WGS) entry which is preliminary data.</text>
</comment>
<proteinExistence type="predicted"/>
<keyword evidence="3" id="KW-1185">Reference proteome</keyword>
<dbReference type="InterPro" id="IPR033449">
    <property type="entry name" value="Rit1_N"/>
</dbReference>
<accession>A0A1Y2FUC8</accession>
<dbReference type="Pfam" id="PF17184">
    <property type="entry name" value="Rit1_C"/>
    <property type="match status" value="1"/>
</dbReference>